<sequence>MTKRKIFFRADAGVRIGYGHFIRTLALADMLRDDFDCTFFTQSPSEYQQRETEKVCSLVALPSDNSKFEKFLDCLKGEEIVVLDNYFYTSEYQKQIKEKGCKLVCIDDMHDKHYYADVVINHGLTDGRLFDVEPYTRLCLGLDYALLRKPFIQASSTAKNPNSWFISFGGTDYFNLTEKYLSILQQDDRVKTVTVVVGDACQYIEDLQNYDKATIFKNLTASRMAREMQRAEYAILPCSTVCIEALACGCKVAAGYFVDNQKEFAYSLKAAHFIYGLDNLGNKSKGIVDNMISYRYKFHHSFQGIPVRYVHLFKTI</sequence>
<comment type="caution">
    <text evidence="3">The sequence shown here is derived from an EMBL/GenBank/DDBJ whole genome shotgun (WGS) entry which is preliminary data.</text>
</comment>
<proteinExistence type="predicted"/>
<dbReference type="GO" id="GO:0016787">
    <property type="term" value="F:hydrolase activity"/>
    <property type="evidence" value="ECO:0007669"/>
    <property type="project" value="UniProtKB-KW"/>
</dbReference>
<reference evidence="3 4" key="1">
    <citation type="submission" date="2018-08" db="EMBL/GenBank/DDBJ databases">
        <title>A genome reference for cultivated species of the human gut microbiota.</title>
        <authorList>
            <person name="Zou Y."/>
            <person name="Xue W."/>
            <person name="Luo G."/>
        </authorList>
    </citation>
    <scope>NUCLEOTIDE SEQUENCE [LARGE SCALE GENOMIC DNA]</scope>
    <source>
        <strain evidence="3 4">OF01-1</strain>
    </source>
</reference>
<name>A0A413JVR4_BACFG</name>
<evidence type="ECO:0000313" key="4">
    <source>
        <dbReference type="Proteomes" id="UP000284614"/>
    </source>
</evidence>
<dbReference type="Gene3D" id="3.40.50.2000">
    <property type="entry name" value="Glycogen Phosphorylase B"/>
    <property type="match status" value="1"/>
</dbReference>
<accession>A0A413JVR4</accession>
<dbReference type="Gene3D" id="3.40.50.11190">
    <property type="match status" value="1"/>
</dbReference>
<dbReference type="EC" id="3.6.1.57" evidence="3"/>
<feature type="binding site" evidence="2">
    <location>
        <position position="148"/>
    </location>
    <ligand>
        <name>substrate</name>
    </ligand>
</feature>
<dbReference type="RefSeq" id="WP_005821908.1">
    <property type="nucleotide sequence ID" value="NZ_JAGJHH010000032.1"/>
</dbReference>
<feature type="binding site" evidence="2">
    <location>
        <position position="244"/>
    </location>
    <ligand>
        <name>substrate</name>
    </ligand>
</feature>
<evidence type="ECO:0000256" key="2">
    <source>
        <dbReference type="PIRSR" id="PIRSR620023-2"/>
    </source>
</evidence>
<feature type="active site" description="Proton acceptor" evidence="1">
    <location>
        <position position="20"/>
    </location>
</feature>
<dbReference type="Proteomes" id="UP000284614">
    <property type="component" value="Unassembled WGS sequence"/>
</dbReference>
<protein>
    <submittedName>
        <fullName evidence="3">UDP-2,4-diacetamido-2,4, 6-trideoxy-beta-L-altropyranose hydrolase</fullName>
        <ecNumber evidence="3">3.6.1.57</ecNumber>
    </submittedName>
</protein>
<dbReference type="SUPFAM" id="SSF53756">
    <property type="entry name" value="UDP-Glycosyltransferase/glycogen phosphorylase"/>
    <property type="match status" value="1"/>
</dbReference>
<evidence type="ECO:0000256" key="1">
    <source>
        <dbReference type="PIRSR" id="PIRSR620023-1"/>
    </source>
</evidence>
<organism evidence="3 4">
    <name type="scientific">Bacteroides fragilis</name>
    <dbReference type="NCBI Taxonomy" id="817"/>
    <lineage>
        <taxon>Bacteria</taxon>
        <taxon>Pseudomonadati</taxon>
        <taxon>Bacteroidota</taxon>
        <taxon>Bacteroidia</taxon>
        <taxon>Bacteroidales</taxon>
        <taxon>Bacteroidaceae</taxon>
        <taxon>Bacteroides</taxon>
    </lineage>
</organism>
<evidence type="ECO:0000313" key="3">
    <source>
        <dbReference type="EMBL" id="RGY67429.1"/>
    </source>
</evidence>
<dbReference type="AlphaFoldDB" id="A0A413JVR4"/>
<gene>
    <name evidence="3" type="primary">pseG</name>
    <name evidence="3" type="ORF">DXA27_15145</name>
</gene>
<dbReference type="NCBIfam" id="TIGR03590">
    <property type="entry name" value="PseG"/>
    <property type="match status" value="1"/>
</dbReference>
<dbReference type="InterPro" id="IPR020023">
    <property type="entry name" value="PseG"/>
</dbReference>
<dbReference type="EMBL" id="QSDG01000014">
    <property type="protein sequence ID" value="RGY67429.1"/>
    <property type="molecule type" value="Genomic_DNA"/>
</dbReference>
<keyword evidence="3" id="KW-0378">Hydrolase</keyword>